<organism evidence="1 2">
    <name type="scientific">Histidinibacterium lentulum</name>
    <dbReference type="NCBI Taxonomy" id="2480588"/>
    <lineage>
        <taxon>Bacteria</taxon>
        <taxon>Pseudomonadati</taxon>
        <taxon>Pseudomonadota</taxon>
        <taxon>Alphaproteobacteria</taxon>
        <taxon>Rhodobacterales</taxon>
        <taxon>Paracoccaceae</taxon>
        <taxon>Histidinibacterium</taxon>
    </lineage>
</organism>
<reference evidence="1 2" key="1">
    <citation type="submission" date="2018-10" db="EMBL/GenBank/DDBJ databases">
        <title>Histidinibacterium lentulum gen. nov., sp. nov., a marine bacterium from the culture broth of Picochlorum sp. 122.</title>
        <authorList>
            <person name="Wang G."/>
        </authorList>
    </citation>
    <scope>NUCLEOTIDE SEQUENCE [LARGE SCALE GENOMIC DNA]</scope>
    <source>
        <strain evidence="1 2">B17</strain>
    </source>
</reference>
<evidence type="ECO:0000313" key="2">
    <source>
        <dbReference type="Proteomes" id="UP000268016"/>
    </source>
</evidence>
<keyword evidence="2" id="KW-1185">Reference proteome</keyword>
<dbReference type="RefSeq" id="WP_123640460.1">
    <property type="nucleotide sequence ID" value="NZ_ML119081.1"/>
</dbReference>
<accession>A0A3N2R9A8</accession>
<dbReference type="Proteomes" id="UP000268016">
    <property type="component" value="Unassembled WGS sequence"/>
</dbReference>
<gene>
    <name evidence="1" type="ORF">EAT49_01220</name>
</gene>
<protein>
    <submittedName>
        <fullName evidence="1">Uncharacterized protein</fullName>
    </submittedName>
</protein>
<evidence type="ECO:0000313" key="1">
    <source>
        <dbReference type="EMBL" id="ROU04052.1"/>
    </source>
</evidence>
<sequence length="63" mass="7296">MHYMRWLMRAKKWQARPPSEKMVKLVLSLIVAGIVVASVERWVGWPAWAQLDPVGPRNAAQQR</sequence>
<proteinExistence type="predicted"/>
<dbReference type="EMBL" id="RDRB01000001">
    <property type="protein sequence ID" value="ROU04052.1"/>
    <property type="molecule type" value="Genomic_DNA"/>
</dbReference>
<comment type="caution">
    <text evidence="1">The sequence shown here is derived from an EMBL/GenBank/DDBJ whole genome shotgun (WGS) entry which is preliminary data.</text>
</comment>
<dbReference type="AlphaFoldDB" id="A0A3N2R9A8"/>
<name>A0A3N2R9A8_9RHOB</name>
<dbReference type="OrthoDB" id="7283678at2"/>